<dbReference type="Pfam" id="PF17917">
    <property type="entry name" value="RT_RNaseH"/>
    <property type="match status" value="1"/>
</dbReference>
<evidence type="ECO:0000256" key="5">
    <source>
        <dbReference type="ARBA" id="ARBA00022801"/>
    </source>
</evidence>
<dbReference type="SUPFAM" id="SSF56672">
    <property type="entry name" value="DNA/RNA polymerases"/>
    <property type="match status" value="1"/>
</dbReference>
<organism evidence="8 9">
    <name type="scientific">Coffea arabica</name>
    <name type="common">Arabian coffee</name>
    <dbReference type="NCBI Taxonomy" id="13443"/>
    <lineage>
        <taxon>Eukaryota</taxon>
        <taxon>Viridiplantae</taxon>
        <taxon>Streptophyta</taxon>
        <taxon>Embryophyta</taxon>
        <taxon>Tracheophyta</taxon>
        <taxon>Spermatophyta</taxon>
        <taxon>Magnoliopsida</taxon>
        <taxon>eudicotyledons</taxon>
        <taxon>Gunneridae</taxon>
        <taxon>Pentapetalae</taxon>
        <taxon>asterids</taxon>
        <taxon>lamiids</taxon>
        <taxon>Gentianales</taxon>
        <taxon>Rubiaceae</taxon>
        <taxon>Ixoroideae</taxon>
        <taxon>Gardenieae complex</taxon>
        <taxon>Bertiereae - Coffeeae clade</taxon>
        <taxon>Coffeeae</taxon>
        <taxon>Coffea</taxon>
    </lineage>
</organism>
<dbReference type="InterPro" id="IPR043502">
    <property type="entry name" value="DNA/RNA_pol_sf"/>
</dbReference>
<evidence type="ECO:0000259" key="7">
    <source>
        <dbReference type="PROSITE" id="PS50879"/>
    </source>
</evidence>
<evidence type="ECO:0000313" key="9">
    <source>
        <dbReference type="RefSeq" id="XP_027122134.2"/>
    </source>
</evidence>
<dbReference type="PROSITE" id="PS50879">
    <property type="entry name" value="RNASE_H_1"/>
    <property type="match status" value="1"/>
</dbReference>
<dbReference type="Gene3D" id="3.10.20.370">
    <property type="match status" value="1"/>
</dbReference>
<gene>
    <name evidence="9" type="primary">LOC113739086</name>
    <name evidence="10" type="synonym">LOC140004911</name>
</gene>
<dbReference type="InterPro" id="IPR041373">
    <property type="entry name" value="RT_RNaseH"/>
</dbReference>
<dbReference type="PANTHER" id="PTHR48475">
    <property type="entry name" value="RIBONUCLEASE H"/>
    <property type="match status" value="1"/>
</dbReference>
<dbReference type="SUPFAM" id="SSF53098">
    <property type="entry name" value="Ribonuclease H-like"/>
    <property type="match status" value="1"/>
</dbReference>
<dbReference type="InterPro" id="IPR012337">
    <property type="entry name" value="RNaseH-like_sf"/>
</dbReference>
<dbReference type="OrthoDB" id="1934793at2759"/>
<name>A0A6P6X3P1_COFAR</name>
<dbReference type="RefSeq" id="XP_027122134.2">
    <property type="nucleotide sequence ID" value="XM_027266333.2"/>
</dbReference>
<evidence type="ECO:0000256" key="4">
    <source>
        <dbReference type="ARBA" id="ARBA00022759"/>
    </source>
</evidence>
<dbReference type="RefSeq" id="XP_071901161.1">
    <property type="nucleotide sequence ID" value="XM_072045060.1"/>
</dbReference>
<keyword evidence="8" id="KW-1185">Reference proteome</keyword>
<evidence type="ECO:0000256" key="1">
    <source>
        <dbReference type="ARBA" id="ARBA00022679"/>
    </source>
</evidence>
<reference evidence="8" key="1">
    <citation type="journal article" date="2025" name="Foods">
        <title>Unveiling the Microbial Signatures of Arabica Coffee Cherries: Insights into Ripeness Specific Diversity, Functional Traits, and Implications for Quality and Safety.</title>
        <authorList>
            <consortium name="RefSeq"/>
            <person name="Tenea G.N."/>
            <person name="Cifuentes V."/>
            <person name="Reyes P."/>
            <person name="Cevallos-Vallejos M."/>
        </authorList>
    </citation>
    <scope>NUCLEOTIDE SEQUENCE [LARGE SCALE GENOMIC DNA]</scope>
</reference>
<sequence length="579" mass="64263">MITLMVTVGQAPKCRTIPVNFVVVKQQSSYNVFLGRPALNALRTIPSTLHLSVKFPTPGGIAEVHGDPEVARAFYLATLRWPEKVVVQTTCLEPYIPGDETQQVSTQDEIEEFPLREERPDQVLRIGALLPAEEKEGLKALLRETAPDLGETLFLYLSACNEAVSAVLVREDGGAQRPVYYVSRALQGPETRYTPAEKLVPALVHAARKLRPYFQAHSIAVLTDQPLRQILTKPEVSGRMIKWAVELAEHDISYQPRTAIKAQALADFLADGAGLTLTELDSPSKDVRPKKPWVLFVDGASSKEGSGAGLLLISPTGEELTYALRLDFPASNNEAEYEALLAGLRIAHQMGISAIQVRSDSQLVVLQVLGEYEAKEEVMKKYLAKVREAVALFDTFQIERVPRSQNKRADALSKLASSSFAHLSKEVLVEVVKQKSIHQVQVLAIDSSATWMAPLIDFLSSGALPENKTEARRIQLRTAKYAYAGRTLYRRSYLSPWLKCVTPDEGNYVLREVHEGICAAHVGSRVLAKKCLLLGYYWPSVFRDAAELVQKCRACQVHASLRHQPAREMIPIHSPWPFA</sequence>
<dbReference type="AlphaFoldDB" id="A0A6P6X3P1"/>
<accession>A0A6P6X3P1</accession>
<dbReference type="Pfam" id="PF13456">
    <property type="entry name" value="RVT_3"/>
    <property type="match status" value="1"/>
</dbReference>
<dbReference type="CDD" id="cd09279">
    <property type="entry name" value="RNase_HI_like"/>
    <property type="match status" value="1"/>
</dbReference>
<keyword evidence="6" id="KW-0695">RNA-directed DNA polymerase</keyword>
<proteinExistence type="predicted"/>
<keyword evidence="1" id="KW-0808">Transferase</keyword>
<keyword evidence="4" id="KW-0255">Endonuclease</keyword>
<evidence type="ECO:0000313" key="10">
    <source>
        <dbReference type="RefSeq" id="XP_071901161.1"/>
    </source>
</evidence>
<keyword evidence="3" id="KW-0540">Nuclease</keyword>
<evidence type="ECO:0000313" key="8">
    <source>
        <dbReference type="Proteomes" id="UP001652660"/>
    </source>
</evidence>
<evidence type="ECO:0000256" key="6">
    <source>
        <dbReference type="ARBA" id="ARBA00022918"/>
    </source>
</evidence>
<dbReference type="Gene3D" id="1.10.340.70">
    <property type="match status" value="1"/>
</dbReference>
<dbReference type="InterPro" id="IPR036397">
    <property type="entry name" value="RNaseH_sf"/>
</dbReference>
<dbReference type="GO" id="GO:0004523">
    <property type="term" value="F:RNA-DNA hybrid ribonuclease activity"/>
    <property type="evidence" value="ECO:0007669"/>
    <property type="project" value="InterPro"/>
</dbReference>
<dbReference type="InterPro" id="IPR002156">
    <property type="entry name" value="RNaseH_domain"/>
</dbReference>
<evidence type="ECO:0000256" key="3">
    <source>
        <dbReference type="ARBA" id="ARBA00022722"/>
    </source>
</evidence>
<dbReference type="Gene3D" id="3.30.420.10">
    <property type="entry name" value="Ribonuclease H-like superfamily/Ribonuclease H"/>
    <property type="match status" value="1"/>
</dbReference>
<dbReference type="Pfam" id="PF17921">
    <property type="entry name" value="Integrase_H2C2"/>
    <property type="match status" value="1"/>
</dbReference>
<keyword evidence="2" id="KW-0548">Nucleotidyltransferase</keyword>
<evidence type="ECO:0000256" key="2">
    <source>
        <dbReference type="ARBA" id="ARBA00022695"/>
    </source>
</evidence>
<dbReference type="InterPro" id="IPR041588">
    <property type="entry name" value="Integrase_H2C2"/>
</dbReference>
<dbReference type="PANTHER" id="PTHR48475:SF2">
    <property type="entry name" value="RIBONUCLEASE H"/>
    <property type="match status" value="1"/>
</dbReference>
<feature type="domain" description="RNase H type-1" evidence="7">
    <location>
        <begin position="289"/>
        <end position="418"/>
    </location>
</feature>
<keyword evidence="5" id="KW-0378">Hydrolase</keyword>
<dbReference type="GeneID" id="113739086"/>
<dbReference type="GO" id="GO:0003964">
    <property type="term" value="F:RNA-directed DNA polymerase activity"/>
    <property type="evidence" value="ECO:0007669"/>
    <property type="project" value="UniProtKB-KW"/>
</dbReference>
<reference evidence="9 10" key="2">
    <citation type="submission" date="2025-05" db="UniProtKB">
        <authorList>
            <consortium name="RefSeq"/>
        </authorList>
    </citation>
    <scope>IDENTIFICATION</scope>
    <source>
        <tissue evidence="9 10">Leaves</tissue>
    </source>
</reference>
<protein>
    <recommendedName>
        <fullName evidence="7">RNase H type-1 domain-containing protein</fullName>
    </recommendedName>
</protein>
<dbReference type="Proteomes" id="UP001652660">
    <property type="component" value="Chromosome 1c"/>
</dbReference>
<dbReference type="GO" id="GO:0003676">
    <property type="term" value="F:nucleic acid binding"/>
    <property type="evidence" value="ECO:0007669"/>
    <property type="project" value="InterPro"/>
</dbReference>